<dbReference type="OrthoDB" id="418595at2759"/>
<comment type="similarity">
    <text evidence="2">Belongs to the peptidase S54 family.</text>
</comment>
<dbReference type="Proteomes" id="UP000232323">
    <property type="component" value="Unassembled WGS sequence"/>
</dbReference>
<keyword evidence="10" id="KW-1185">Reference proteome</keyword>
<dbReference type="STRING" id="1157962.A0A250WZB9"/>
<gene>
    <name evidence="9" type="ORF">CEUSTIGMA_g3405.t1</name>
</gene>
<organism evidence="9 10">
    <name type="scientific">Chlamydomonas eustigma</name>
    <dbReference type="NCBI Taxonomy" id="1157962"/>
    <lineage>
        <taxon>Eukaryota</taxon>
        <taxon>Viridiplantae</taxon>
        <taxon>Chlorophyta</taxon>
        <taxon>core chlorophytes</taxon>
        <taxon>Chlorophyceae</taxon>
        <taxon>CS clade</taxon>
        <taxon>Chlamydomonadales</taxon>
        <taxon>Chlamydomonadaceae</taxon>
        <taxon>Chlamydomonas</taxon>
    </lineage>
</organism>
<feature type="region of interest" description="Disordered" evidence="6">
    <location>
        <begin position="320"/>
        <end position="369"/>
    </location>
</feature>
<feature type="transmembrane region" description="Helical" evidence="7">
    <location>
        <begin position="98"/>
        <end position="120"/>
    </location>
</feature>
<feature type="transmembrane region" description="Helical" evidence="7">
    <location>
        <begin position="195"/>
        <end position="214"/>
    </location>
</feature>
<proteinExistence type="inferred from homology"/>
<dbReference type="InterPro" id="IPR035952">
    <property type="entry name" value="Rhomboid-like_sf"/>
</dbReference>
<dbReference type="PANTHER" id="PTHR43731:SF26">
    <property type="entry name" value="RHOMBOID-LIKE PROTEIN 10, CHLOROPLASTIC"/>
    <property type="match status" value="1"/>
</dbReference>
<evidence type="ECO:0000259" key="8">
    <source>
        <dbReference type="Pfam" id="PF01694"/>
    </source>
</evidence>
<feature type="transmembrane region" description="Helical" evidence="7">
    <location>
        <begin position="140"/>
        <end position="159"/>
    </location>
</feature>
<evidence type="ECO:0000313" key="9">
    <source>
        <dbReference type="EMBL" id="GAX75962.1"/>
    </source>
</evidence>
<evidence type="ECO:0000256" key="2">
    <source>
        <dbReference type="ARBA" id="ARBA00009045"/>
    </source>
</evidence>
<evidence type="ECO:0000313" key="10">
    <source>
        <dbReference type="Proteomes" id="UP000232323"/>
    </source>
</evidence>
<dbReference type="SUPFAM" id="SSF144091">
    <property type="entry name" value="Rhomboid-like"/>
    <property type="match status" value="1"/>
</dbReference>
<feature type="domain" description="Peptidase S54 rhomboid" evidence="8">
    <location>
        <begin position="130"/>
        <end position="267"/>
    </location>
</feature>
<dbReference type="GO" id="GO:0004252">
    <property type="term" value="F:serine-type endopeptidase activity"/>
    <property type="evidence" value="ECO:0007669"/>
    <property type="project" value="InterPro"/>
</dbReference>
<evidence type="ECO:0000256" key="1">
    <source>
        <dbReference type="ARBA" id="ARBA00004141"/>
    </source>
</evidence>
<dbReference type="AlphaFoldDB" id="A0A250WZB9"/>
<evidence type="ECO:0000256" key="7">
    <source>
        <dbReference type="SAM" id="Phobius"/>
    </source>
</evidence>
<keyword evidence="4 7" id="KW-1133">Transmembrane helix</keyword>
<dbReference type="InterPro" id="IPR050925">
    <property type="entry name" value="Rhomboid_protease_S54"/>
</dbReference>
<evidence type="ECO:0000256" key="5">
    <source>
        <dbReference type="ARBA" id="ARBA00023136"/>
    </source>
</evidence>
<evidence type="ECO:0000256" key="4">
    <source>
        <dbReference type="ARBA" id="ARBA00022989"/>
    </source>
</evidence>
<dbReference type="PANTHER" id="PTHR43731">
    <property type="entry name" value="RHOMBOID PROTEASE"/>
    <property type="match status" value="1"/>
</dbReference>
<feature type="region of interest" description="Disordered" evidence="6">
    <location>
        <begin position="59"/>
        <end position="86"/>
    </location>
</feature>
<dbReference type="EMBL" id="BEGY01000014">
    <property type="protein sequence ID" value="GAX75962.1"/>
    <property type="molecule type" value="Genomic_DNA"/>
</dbReference>
<comment type="caution">
    <text evidence="9">The sequence shown here is derived from an EMBL/GenBank/DDBJ whole genome shotgun (WGS) entry which is preliminary data.</text>
</comment>
<reference evidence="9 10" key="1">
    <citation type="submission" date="2017-08" db="EMBL/GenBank/DDBJ databases">
        <title>Acidophilic green algal genome provides insights into adaptation to an acidic environment.</title>
        <authorList>
            <person name="Hirooka S."/>
            <person name="Hirose Y."/>
            <person name="Kanesaki Y."/>
            <person name="Higuchi S."/>
            <person name="Fujiwara T."/>
            <person name="Onuma R."/>
            <person name="Era A."/>
            <person name="Ohbayashi R."/>
            <person name="Uzuka A."/>
            <person name="Nozaki H."/>
            <person name="Yoshikawa H."/>
            <person name="Miyagishima S.Y."/>
        </authorList>
    </citation>
    <scope>NUCLEOTIDE SEQUENCE [LARGE SCALE GENOMIC DNA]</scope>
    <source>
        <strain evidence="9 10">NIES-2499</strain>
    </source>
</reference>
<feature type="compositionally biased region" description="Low complexity" evidence="6">
    <location>
        <begin position="331"/>
        <end position="344"/>
    </location>
</feature>
<dbReference type="InterPro" id="IPR022764">
    <property type="entry name" value="Peptidase_S54_rhomboid_dom"/>
</dbReference>
<comment type="subcellular location">
    <subcellularLocation>
        <location evidence="1">Membrane</location>
        <topology evidence="1">Multi-pass membrane protein</topology>
    </subcellularLocation>
</comment>
<keyword evidence="3 7" id="KW-0812">Transmembrane</keyword>
<name>A0A250WZB9_9CHLO</name>
<feature type="transmembrane region" description="Helical" evidence="7">
    <location>
        <begin position="171"/>
        <end position="189"/>
    </location>
</feature>
<dbReference type="Pfam" id="PF01694">
    <property type="entry name" value="Rhomboid"/>
    <property type="match status" value="1"/>
</dbReference>
<protein>
    <recommendedName>
        <fullName evidence="8">Peptidase S54 rhomboid domain-containing protein</fullName>
    </recommendedName>
</protein>
<sequence>MFLALKFDHACLRGFKLLTRRCQRLRAQAARALTASCSASSFVLGASCGTSALLAGVAAAPSPPDEPSNKSVRTPVGGSKPSTGIEFGDKRRRATDTLLIFNCACLMLQWLSKGVLTFWGAKVNSYILEGQWWRLFTPSFLHSGLLHLAINSYALHSLGPQVESLSGTPRFLSIYLVSAVAGTVTSFVMTPQPSLGASGAIFGLGAALGLFYWRHRDVLGKVSDQMLQQLTITAAINIVYSLLVKNIDNWGHIGGMLGGASVAWLLGPHLKIQHDVATTIGTPRNASSRGVAQFVDQPPVPWLAYPEGYVFRERGVSDRRSVDSVTGTQQKSSSVKVSSHVSSSPDDDKVKSANLRSQATKSESSDGIK</sequence>
<accession>A0A250WZB9</accession>
<keyword evidence="5 7" id="KW-0472">Membrane</keyword>
<dbReference type="GO" id="GO:0016020">
    <property type="term" value="C:membrane"/>
    <property type="evidence" value="ECO:0007669"/>
    <property type="project" value="UniProtKB-SubCell"/>
</dbReference>
<evidence type="ECO:0000256" key="3">
    <source>
        <dbReference type="ARBA" id="ARBA00022692"/>
    </source>
</evidence>
<evidence type="ECO:0000256" key="6">
    <source>
        <dbReference type="SAM" id="MobiDB-lite"/>
    </source>
</evidence>
<dbReference type="Gene3D" id="1.20.1540.10">
    <property type="entry name" value="Rhomboid-like"/>
    <property type="match status" value="1"/>
</dbReference>